<dbReference type="Proteomes" id="UP000198406">
    <property type="component" value="Unassembled WGS sequence"/>
</dbReference>
<name>A0A1Z5J6M8_FISSO</name>
<keyword evidence="1" id="KW-0732">Signal</keyword>
<evidence type="ECO:0000256" key="1">
    <source>
        <dbReference type="SAM" id="SignalP"/>
    </source>
</evidence>
<evidence type="ECO:0000313" key="3">
    <source>
        <dbReference type="EMBL" id="GAX09431.1"/>
    </source>
</evidence>
<keyword evidence="4" id="KW-1185">Reference proteome</keyword>
<reference evidence="3 4" key="1">
    <citation type="journal article" date="2015" name="Plant Cell">
        <title>Oil accumulation by the oleaginous diatom Fistulifera solaris as revealed by the genome and transcriptome.</title>
        <authorList>
            <person name="Tanaka T."/>
            <person name="Maeda Y."/>
            <person name="Veluchamy A."/>
            <person name="Tanaka M."/>
            <person name="Abida H."/>
            <person name="Marechal E."/>
            <person name="Bowler C."/>
            <person name="Muto M."/>
            <person name="Sunaga Y."/>
            <person name="Tanaka M."/>
            <person name="Yoshino T."/>
            <person name="Taniguchi T."/>
            <person name="Fukuda Y."/>
            <person name="Nemoto M."/>
            <person name="Matsumoto M."/>
            <person name="Wong P.S."/>
            <person name="Aburatani S."/>
            <person name="Fujibuchi W."/>
        </authorList>
    </citation>
    <scope>NUCLEOTIDE SEQUENCE [LARGE SCALE GENOMIC DNA]</scope>
    <source>
        <strain evidence="3 4">JPCC DA0580</strain>
    </source>
</reference>
<protein>
    <recommendedName>
        <fullName evidence="2">Oxidoreductase FAD/NAD(P)-binding domain-containing protein</fullName>
    </recommendedName>
</protein>
<organism evidence="3 4">
    <name type="scientific">Fistulifera solaris</name>
    <name type="common">Oleaginous diatom</name>
    <dbReference type="NCBI Taxonomy" id="1519565"/>
    <lineage>
        <taxon>Eukaryota</taxon>
        <taxon>Sar</taxon>
        <taxon>Stramenopiles</taxon>
        <taxon>Ochrophyta</taxon>
        <taxon>Bacillariophyta</taxon>
        <taxon>Bacillariophyceae</taxon>
        <taxon>Bacillariophycidae</taxon>
        <taxon>Naviculales</taxon>
        <taxon>Naviculaceae</taxon>
        <taxon>Fistulifera</taxon>
    </lineage>
</organism>
<feature type="chain" id="PRO_5012984053" description="Oxidoreductase FAD/NAD(P)-binding domain-containing protein" evidence="1">
    <location>
        <begin position="21"/>
        <end position="306"/>
    </location>
</feature>
<dbReference type="PANTHER" id="PTHR47215">
    <property type="match status" value="1"/>
</dbReference>
<dbReference type="SUPFAM" id="SSF52343">
    <property type="entry name" value="Ferredoxin reductase-like, C-terminal NADP-linked domain"/>
    <property type="match status" value="1"/>
</dbReference>
<dbReference type="InParanoid" id="A0A1Z5J6M8"/>
<dbReference type="InterPro" id="IPR039261">
    <property type="entry name" value="FNR_nucleotide-bd"/>
</dbReference>
<dbReference type="InterPro" id="IPR001433">
    <property type="entry name" value="OxRdtase_FAD/NAD-bd"/>
</dbReference>
<comment type="caution">
    <text evidence="3">The sequence shown here is derived from an EMBL/GenBank/DDBJ whole genome shotgun (WGS) entry which is preliminary data.</text>
</comment>
<dbReference type="AlphaFoldDB" id="A0A1Z5J6M8"/>
<sequence length="306" mass="33019">MRFITSLACLLVVAAPFLQAFAPPSRTFVSTRSVVGVTTYYGSQPGNEFRSVRSNHRVLFMGWGPEPVWSSASVKTNQAACQSGACVKILMDVPPETAAEYKNPGQYVQVRLDDATKPLFLAIASPPDAENAVFEFLIKKTEGNEWMTSLSAGAAVQISQVLGNGFPIEENLEGFKYDFPTQNLLLFAAGSGIAPIKAAAESGKLNISEARKARLYYGERTAADLCYVELFSEWEKAGIQVVPVLSQPGADWEGRTGYVQAALAEDGVPVPRNSGALLCGMKGMSEAVKDLLQKAGVFEGRVLFNF</sequence>
<evidence type="ECO:0000313" key="4">
    <source>
        <dbReference type="Proteomes" id="UP000198406"/>
    </source>
</evidence>
<dbReference type="InterPro" id="IPR017938">
    <property type="entry name" value="Riboflavin_synthase-like_b-brl"/>
</dbReference>
<dbReference type="Pfam" id="PF00175">
    <property type="entry name" value="NAD_binding_1"/>
    <property type="match status" value="1"/>
</dbReference>
<evidence type="ECO:0000259" key="2">
    <source>
        <dbReference type="Pfam" id="PF00175"/>
    </source>
</evidence>
<dbReference type="Gene3D" id="2.40.30.10">
    <property type="entry name" value="Translation factors"/>
    <property type="match status" value="1"/>
</dbReference>
<accession>A0A1Z5J6M8</accession>
<feature type="domain" description="Oxidoreductase FAD/NAD(P)-binding" evidence="2">
    <location>
        <begin position="187"/>
        <end position="289"/>
    </location>
</feature>
<dbReference type="OrthoDB" id="1856718at2759"/>
<dbReference type="SUPFAM" id="SSF63380">
    <property type="entry name" value="Riboflavin synthase domain-like"/>
    <property type="match status" value="1"/>
</dbReference>
<dbReference type="PANTHER" id="PTHR47215:SF1">
    <property type="entry name" value="F9L1.8 PROTEIN"/>
    <property type="match status" value="1"/>
</dbReference>
<feature type="signal peptide" evidence="1">
    <location>
        <begin position="1"/>
        <end position="20"/>
    </location>
</feature>
<dbReference type="Gene3D" id="3.40.50.80">
    <property type="entry name" value="Nucleotide-binding domain of ferredoxin-NADP reductase (FNR) module"/>
    <property type="match status" value="1"/>
</dbReference>
<dbReference type="GO" id="GO:0016491">
    <property type="term" value="F:oxidoreductase activity"/>
    <property type="evidence" value="ECO:0007669"/>
    <property type="project" value="InterPro"/>
</dbReference>
<proteinExistence type="predicted"/>
<gene>
    <name evidence="3" type="ORF">FisN_6Lh193</name>
</gene>
<dbReference type="EMBL" id="BDSP01000007">
    <property type="protein sequence ID" value="GAX09431.1"/>
    <property type="molecule type" value="Genomic_DNA"/>
</dbReference>